<evidence type="ECO:0000313" key="7">
    <source>
        <dbReference type="Proteomes" id="UP001060771"/>
    </source>
</evidence>
<reference evidence="5" key="1">
    <citation type="journal article" date="2014" name="Int. J. Syst. Evol. Microbiol.">
        <title>Complete genome sequence of Corynebacterium casei LMG S-19264T (=DSM 44701T), isolated from a smear-ripened cheese.</title>
        <authorList>
            <consortium name="US DOE Joint Genome Institute (JGI-PGF)"/>
            <person name="Walter F."/>
            <person name="Albersmeier A."/>
            <person name="Kalinowski J."/>
            <person name="Ruckert C."/>
        </authorList>
    </citation>
    <scope>NUCLEOTIDE SEQUENCE</scope>
    <source>
        <strain evidence="5">JCM 11219</strain>
    </source>
</reference>
<dbReference type="SUPFAM" id="SSF53756">
    <property type="entry name" value="UDP-Glycosyltransferase/glycogen phosphorylase"/>
    <property type="match status" value="1"/>
</dbReference>
<evidence type="ECO:0000259" key="3">
    <source>
        <dbReference type="Pfam" id="PF13439"/>
    </source>
</evidence>
<reference evidence="5" key="2">
    <citation type="submission" date="2020-09" db="EMBL/GenBank/DDBJ databases">
        <authorList>
            <person name="Sun Q."/>
            <person name="Ohkuma M."/>
        </authorList>
    </citation>
    <scope>NUCLEOTIDE SEQUENCE</scope>
    <source>
        <strain evidence="5">JCM 11219</strain>
    </source>
</reference>
<keyword evidence="7" id="KW-1185">Reference proteome</keyword>
<dbReference type="Proteomes" id="UP001060771">
    <property type="component" value="Chromosome"/>
</dbReference>
<reference evidence="7" key="3">
    <citation type="submission" date="2022-09" db="EMBL/GenBank/DDBJ databases">
        <title>Complete genome sequence of Vulcanisaeta souniana.</title>
        <authorList>
            <person name="Kato S."/>
            <person name="Itoh T."/>
            <person name="Ohkuma M."/>
        </authorList>
    </citation>
    <scope>NUCLEOTIDE SEQUENCE [LARGE SCALE GENOMIC DNA]</scope>
    <source>
        <strain evidence="7">JCM 11219</strain>
    </source>
</reference>
<dbReference type="Pfam" id="PF13439">
    <property type="entry name" value="Glyco_transf_4"/>
    <property type="match status" value="1"/>
</dbReference>
<dbReference type="EMBL" id="AP026830">
    <property type="protein sequence ID" value="BDR92701.1"/>
    <property type="molecule type" value="Genomic_DNA"/>
</dbReference>
<protein>
    <submittedName>
        <fullName evidence="5">Glycosyl transferase family 1</fullName>
    </submittedName>
</protein>
<sequence length="347" mass="39742">MRVLMGLGYYEPGGFATVINMLSKYLMNNGINVVVAARVVRMRAPDHVNLVKLTPEEFAKEAEHYDVVHIHTSYPYTNALVKRGLTTNLVFTWHGYAPLIYVPGIINKITGLYIKHIAYKSLIPRIKFITAISNYAREQLRKLYGVDSIVIPNGVNLSQFSECNTALRDKYAGHRPVIFNATAYNNLKGGDLLIKFFKVIKRRFPKTLLIAVGIHNYINKNKLSNMYMRDIVSLSLMPFNELIKYYCAADFYLLTSRIESFGLPIIESFAAGTPVIALDRPDARREHILNSGAGFLFKNEEELLRAVEEVMNNRDYYSRRAIEYAKGFDWSVITQRYIELYKKVLGE</sequence>
<dbReference type="PANTHER" id="PTHR46401">
    <property type="entry name" value="GLYCOSYLTRANSFERASE WBBK-RELATED"/>
    <property type="match status" value="1"/>
</dbReference>
<dbReference type="InterPro" id="IPR001296">
    <property type="entry name" value="Glyco_trans_1"/>
</dbReference>
<evidence type="ECO:0000313" key="4">
    <source>
        <dbReference type="EMBL" id="BDR92701.1"/>
    </source>
</evidence>
<name>A0A830E5I1_9CREN</name>
<dbReference type="Proteomes" id="UP000657075">
    <property type="component" value="Unassembled WGS sequence"/>
</dbReference>
<dbReference type="Gene3D" id="3.40.50.2000">
    <property type="entry name" value="Glycogen Phosphorylase B"/>
    <property type="match status" value="2"/>
</dbReference>
<dbReference type="GeneID" id="76207335"/>
<organism evidence="5 6">
    <name type="scientific">Vulcanisaeta souniana JCM 11219</name>
    <dbReference type="NCBI Taxonomy" id="1293586"/>
    <lineage>
        <taxon>Archaea</taxon>
        <taxon>Thermoproteota</taxon>
        <taxon>Thermoprotei</taxon>
        <taxon>Thermoproteales</taxon>
        <taxon>Thermoproteaceae</taxon>
        <taxon>Vulcanisaeta</taxon>
    </lineage>
</organism>
<dbReference type="Pfam" id="PF00534">
    <property type="entry name" value="Glycos_transf_1"/>
    <property type="match status" value="1"/>
</dbReference>
<feature type="domain" description="Glycosyl transferase family 1" evidence="2">
    <location>
        <begin position="175"/>
        <end position="326"/>
    </location>
</feature>
<reference evidence="4" key="4">
    <citation type="journal article" date="2023" name="Microbiol. Resour. Announc.">
        <title>Complete Genome Sequence of Vulcanisaeta souniana Strain IC-059, a Hyperthermophilic Archaeon Isolated from Hot Spring Water in Japan.</title>
        <authorList>
            <person name="Kato S."/>
            <person name="Itoh T."/>
            <person name="Wu L."/>
            <person name="Ma J."/>
            <person name="Ohkuma M."/>
        </authorList>
    </citation>
    <scope>NUCLEOTIDE SEQUENCE</scope>
    <source>
        <strain evidence="4">JCM 11219</strain>
    </source>
</reference>
<evidence type="ECO:0000313" key="6">
    <source>
        <dbReference type="Proteomes" id="UP000657075"/>
    </source>
</evidence>
<dbReference type="AlphaFoldDB" id="A0A830E5I1"/>
<dbReference type="EMBL" id="BMNM01000011">
    <property type="protein sequence ID" value="GGI84331.1"/>
    <property type="molecule type" value="Genomic_DNA"/>
</dbReference>
<dbReference type="GO" id="GO:0016757">
    <property type="term" value="F:glycosyltransferase activity"/>
    <property type="evidence" value="ECO:0007669"/>
    <property type="project" value="InterPro"/>
</dbReference>
<dbReference type="RefSeq" id="WP_188603929.1">
    <property type="nucleotide sequence ID" value="NZ_AP026830.1"/>
</dbReference>
<dbReference type="OrthoDB" id="42754at2157"/>
<feature type="domain" description="Glycosyltransferase subfamily 4-like N-terminal" evidence="3">
    <location>
        <begin position="12"/>
        <end position="158"/>
    </location>
</feature>
<dbReference type="CDD" id="cd03801">
    <property type="entry name" value="GT4_PimA-like"/>
    <property type="match status" value="1"/>
</dbReference>
<keyword evidence="1 5" id="KW-0808">Transferase</keyword>
<dbReference type="InterPro" id="IPR028098">
    <property type="entry name" value="Glyco_trans_4-like_N"/>
</dbReference>
<evidence type="ECO:0000259" key="2">
    <source>
        <dbReference type="Pfam" id="PF00534"/>
    </source>
</evidence>
<gene>
    <name evidence="5" type="ORF">GCM10007112_21560</name>
    <name evidence="4" type="ORF">Vsou_17940</name>
</gene>
<accession>A0A830E5I1</accession>
<proteinExistence type="predicted"/>
<dbReference type="PANTHER" id="PTHR46401:SF2">
    <property type="entry name" value="GLYCOSYLTRANSFERASE WBBK-RELATED"/>
    <property type="match status" value="1"/>
</dbReference>
<evidence type="ECO:0000313" key="5">
    <source>
        <dbReference type="EMBL" id="GGI84331.1"/>
    </source>
</evidence>
<evidence type="ECO:0000256" key="1">
    <source>
        <dbReference type="ARBA" id="ARBA00022679"/>
    </source>
</evidence>